<dbReference type="PROSITE" id="PS51892">
    <property type="entry name" value="SUBTILASE"/>
    <property type="match status" value="1"/>
</dbReference>
<organism evidence="14 15">
    <name type="scientific">Thalassorhabdus alkalitolerans</name>
    <dbReference type="NCBI Taxonomy" id="2282697"/>
    <lineage>
        <taxon>Bacteria</taxon>
        <taxon>Bacillati</taxon>
        <taxon>Bacillota</taxon>
        <taxon>Bacilli</taxon>
        <taxon>Bacillales</taxon>
        <taxon>Bacillaceae</taxon>
        <taxon>Thalassorhabdus</taxon>
    </lineage>
</organism>
<feature type="active site" description="Charge relay system" evidence="9">
    <location>
        <position position="346"/>
    </location>
</feature>
<dbReference type="PRINTS" id="PR00723">
    <property type="entry name" value="SUBTILISIN"/>
</dbReference>
<dbReference type="InterPro" id="IPR023827">
    <property type="entry name" value="Peptidase_S8_Asp-AS"/>
</dbReference>
<evidence type="ECO:0000259" key="13">
    <source>
        <dbReference type="Pfam" id="PF22148"/>
    </source>
</evidence>
<feature type="domain" description="Peptidase S8/S53" evidence="12">
    <location>
        <begin position="338"/>
        <end position="581"/>
    </location>
</feature>
<evidence type="ECO:0000256" key="11">
    <source>
        <dbReference type="SAM" id="MobiDB-lite"/>
    </source>
</evidence>
<dbReference type="Proteomes" id="UP001596142">
    <property type="component" value="Unassembled WGS sequence"/>
</dbReference>
<evidence type="ECO:0000256" key="2">
    <source>
        <dbReference type="ARBA" id="ARBA00004613"/>
    </source>
</evidence>
<dbReference type="EMBL" id="JBHSOZ010000005">
    <property type="protein sequence ID" value="MFC5713625.1"/>
    <property type="molecule type" value="Genomic_DNA"/>
</dbReference>
<dbReference type="CDD" id="cd07484">
    <property type="entry name" value="Peptidases_S8_Thermitase_like"/>
    <property type="match status" value="1"/>
</dbReference>
<dbReference type="SUPFAM" id="SSF52743">
    <property type="entry name" value="Subtilisin-like"/>
    <property type="match status" value="1"/>
</dbReference>
<evidence type="ECO:0000256" key="7">
    <source>
        <dbReference type="ARBA" id="ARBA00022825"/>
    </source>
</evidence>
<evidence type="ECO:0000256" key="5">
    <source>
        <dbReference type="ARBA" id="ARBA00022670"/>
    </source>
</evidence>
<dbReference type="InterPro" id="IPR036852">
    <property type="entry name" value="Peptidase_S8/S53_dom_sf"/>
</dbReference>
<evidence type="ECO:0000313" key="14">
    <source>
        <dbReference type="EMBL" id="MFC5713625.1"/>
    </source>
</evidence>
<feature type="active site" description="Charge relay system" evidence="9">
    <location>
        <position position="379"/>
    </location>
</feature>
<proteinExistence type="inferred from homology"/>
<feature type="region of interest" description="Disordered" evidence="11">
    <location>
        <begin position="596"/>
        <end position="619"/>
    </location>
</feature>
<evidence type="ECO:0000256" key="9">
    <source>
        <dbReference type="PROSITE-ProRule" id="PRU01240"/>
    </source>
</evidence>
<keyword evidence="7 9" id="KW-0720">Serine protease</keyword>
<keyword evidence="6 9" id="KW-0378">Hydrolase</keyword>
<dbReference type="InterPro" id="IPR034084">
    <property type="entry name" value="Thermitase-like_dom"/>
</dbReference>
<dbReference type="GO" id="GO:0016787">
    <property type="term" value="F:hydrolase activity"/>
    <property type="evidence" value="ECO:0007669"/>
    <property type="project" value="UniProtKB-KW"/>
</dbReference>
<evidence type="ECO:0000256" key="10">
    <source>
        <dbReference type="RuleBase" id="RU003355"/>
    </source>
</evidence>
<dbReference type="EC" id="3.4.-.-" evidence="14"/>
<dbReference type="PANTHER" id="PTHR43806:SF11">
    <property type="entry name" value="CEREVISIN-RELATED"/>
    <property type="match status" value="1"/>
</dbReference>
<keyword evidence="15" id="KW-1185">Reference proteome</keyword>
<evidence type="ECO:0000256" key="1">
    <source>
        <dbReference type="ARBA" id="ARBA00001913"/>
    </source>
</evidence>
<dbReference type="InterPro" id="IPR015500">
    <property type="entry name" value="Peptidase_S8_subtilisin-rel"/>
</dbReference>
<dbReference type="PROSITE" id="PS00137">
    <property type="entry name" value="SUBTILASE_HIS"/>
    <property type="match status" value="1"/>
</dbReference>
<dbReference type="PANTHER" id="PTHR43806">
    <property type="entry name" value="PEPTIDASE S8"/>
    <property type="match status" value="1"/>
</dbReference>
<dbReference type="PROSITE" id="PS00138">
    <property type="entry name" value="SUBTILASE_SER"/>
    <property type="match status" value="1"/>
</dbReference>
<dbReference type="PROSITE" id="PS00136">
    <property type="entry name" value="SUBTILASE_ASP"/>
    <property type="match status" value="1"/>
</dbReference>
<dbReference type="InterPro" id="IPR023828">
    <property type="entry name" value="Peptidase_S8_Ser-AS"/>
</dbReference>
<accession>A0ABW0YMC2</accession>
<dbReference type="InterPro" id="IPR050131">
    <property type="entry name" value="Peptidase_S8_subtilisin-like"/>
</dbReference>
<sequence length="633" mass="71323">MRRHYISGLLILLLFTGCQNIEGAGYSPGPDEKDIQAQMDSLLAEDLSFTTSMFINKMALQLERWTDVEEGTEMEKLFLEELEDEENKYFHSFAFIKDGDLQYKAGNFPDEKLRDIYAPTGNEVLARNIDRHLFYSNPYSREGSPYMLMAYERESDEWIAGEIDLGFVQSYVGEVAEVADGEGNLFISNGNGDEKPEVRWEEGEVPDDISEEVIPEVGWKISVHSKETQEVEREYKEGEVMVKFTNEEAGQQWLENNTQFEEEKHCNQYYLLKHKEMSTADMMEELKKEPEITEVEPNYVFDQQINSALPNDEFFGPYQWNLEMIQALEGWEISEGSENVTIAVLDTGVDPDHVDLAEKLVDGFNAFTGNNDYEDHNGHGTHVAGIASAITNNVSGIAGVSWDNLIMPVKVLDDDGEGTLYELVEGITWATDQGADVMNLSLGDAHPSSMLHEAVKYAYDNDVMLIAASGNDNTNVPMYPAAFDEVLAVSAVNERGEKAIFSNYGEYMDVTAPGEHIPSTFLQDEYVFMSGTSMSCPHVAGLAGLVRSINPELTNEEVMELLRNTTEDIGPAGHDEYYGFGLINIERTLEQLIDGEEAGFQPEGGQREADTERRMEEANHQRPRTWLEYIFGF</sequence>
<keyword evidence="8" id="KW-0106">Calcium</keyword>
<feature type="domain" description="Fervidolysin-like N-terminal prodomain" evidence="13">
    <location>
        <begin position="226"/>
        <end position="298"/>
    </location>
</feature>
<reference evidence="15" key="1">
    <citation type="journal article" date="2019" name="Int. J. Syst. Evol. Microbiol.">
        <title>The Global Catalogue of Microorganisms (GCM) 10K type strain sequencing project: providing services to taxonomists for standard genome sequencing and annotation.</title>
        <authorList>
            <consortium name="The Broad Institute Genomics Platform"/>
            <consortium name="The Broad Institute Genome Sequencing Center for Infectious Disease"/>
            <person name="Wu L."/>
            <person name="Ma J."/>
        </authorList>
    </citation>
    <scope>NUCLEOTIDE SEQUENCE [LARGE SCALE GENOMIC DNA]</scope>
    <source>
        <strain evidence="15">CECT 7184</strain>
    </source>
</reference>
<comment type="similarity">
    <text evidence="3 9 10">Belongs to the peptidase S8 family.</text>
</comment>
<dbReference type="Pfam" id="PF22148">
    <property type="entry name" value="Fervidolysin_NPro-like"/>
    <property type="match status" value="1"/>
</dbReference>
<dbReference type="Gene3D" id="3.40.50.200">
    <property type="entry name" value="Peptidase S8/S53 domain"/>
    <property type="match status" value="1"/>
</dbReference>
<dbReference type="InterPro" id="IPR022398">
    <property type="entry name" value="Peptidase_S8_His-AS"/>
</dbReference>
<comment type="subcellular location">
    <subcellularLocation>
        <location evidence="2">Secreted</location>
    </subcellularLocation>
</comment>
<dbReference type="RefSeq" id="WP_385941633.1">
    <property type="nucleotide sequence ID" value="NZ_JBHSOZ010000005.1"/>
</dbReference>
<dbReference type="Pfam" id="PF00082">
    <property type="entry name" value="Peptidase_S8"/>
    <property type="match status" value="1"/>
</dbReference>
<feature type="active site" description="Charge relay system" evidence="9">
    <location>
        <position position="533"/>
    </location>
</feature>
<comment type="cofactor">
    <cofactor evidence="1">
        <name>Ca(2+)</name>
        <dbReference type="ChEBI" id="CHEBI:29108"/>
    </cofactor>
</comment>
<name>A0ABW0YMC2_9BACI</name>
<gene>
    <name evidence="14" type="ORF">ACFPU1_12600</name>
</gene>
<evidence type="ECO:0000256" key="3">
    <source>
        <dbReference type="ARBA" id="ARBA00011073"/>
    </source>
</evidence>
<dbReference type="InterPro" id="IPR000209">
    <property type="entry name" value="Peptidase_S8/S53_dom"/>
</dbReference>
<evidence type="ECO:0000259" key="12">
    <source>
        <dbReference type="Pfam" id="PF00082"/>
    </source>
</evidence>
<keyword evidence="5 9" id="KW-0645">Protease</keyword>
<evidence type="ECO:0000313" key="15">
    <source>
        <dbReference type="Proteomes" id="UP001596142"/>
    </source>
</evidence>
<dbReference type="InterPro" id="IPR054399">
    <property type="entry name" value="Fervidolysin-like_N_prodom"/>
</dbReference>
<evidence type="ECO:0000256" key="8">
    <source>
        <dbReference type="ARBA" id="ARBA00022837"/>
    </source>
</evidence>
<feature type="compositionally biased region" description="Basic and acidic residues" evidence="11">
    <location>
        <begin position="605"/>
        <end position="619"/>
    </location>
</feature>
<evidence type="ECO:0000256" key="6">
    <source>
        <dbReference type="ARBA" id="ARBA00022801"/>
    </source>
</evidence>
<evidence type="ECO:0000256" key="4">
    <source>
        <dbReference type="ARBA" id="ARBA00022525"/>
    </source>
</evidence>
<dbReference type="PROSITE" id="PS51257">
    <property type="entry name" value="PROKAR_LIPOPROTEIN"/>
    <property type="match status" value="1"/>
</dbReference>
<comment type="caution">
    <text evidence="14">The sequence shown here is derived from an EMBL/GenBank/DDBJ whole genome shotgun (WGS) entry which is preliminary data.</text>
</comment>
<keyword evidence="4" id="KW-0964">Secreted</keyword>
<protein>
    <submittedName>
        <fullName evidence="14">S8 family peptidase</fullName>
        <ecNumber evidence="14">3.4.-.-</ecNumber>
    </submittedName>
</protein>